<protein>
    <submittedName>
        <fullName evidence="1">Glycogen/starch/alpha-glucan phosphorylase</fullName>
    </submittedName>
</protein>
<accession>A0ACC6C795</accession>
<sequence length="842" mass="93603">MNTPTTKSAASAVARKSSTKASPAMKKPTPLSAEDQALHAAFETAYERELSQSSHGPTPQAALHAAAVACRETLARRWASTQAEDAQRGEKAPVRRVHYLSMEFLMGRALSNALAALKLVDPLQAKLAAQGTTLGDVLEREPDAALGNGGLGRLAACFLDSFAELELPSFGYGLRYRYGTFAQVIQQGRQQEQPDDWTRDAPAWELPRHDVRFHVGFGGRVEVDASGVRRWLPADEIEAQAFDFIVPAHHSDRVSTLRQWQATAAPIAFKPFCEGDYARAARHQVLADALNWVLYPDDSTEAGRELRLKQEAFLVSASLQDLIARHLREFGTLHNLGKTNAIHLNDTHPALAPAELMRLLLDEHGLGWDEAWKITRQAVAYTNHTLMPEALETWPVRMFEQLLPRHLEIIYEINHRFLEELQQRFPGDHALAARVSLIDEGGHGHGERRVRMASLALVASHRVNGVAALHSELMVQTIFADYARIWPERFHNVTNGVTPRRWLQQANPALSRLLDSRIGDGWRKNLAQLGELAPLAANRELGEEFLAVKRANKERLAALIRRELGITVNVDSLFDIQIKRIHEYKRQLLNLLHVISRYQAIRDNPDANWVPRTVIIAGKAASAYQMAKSIVRLAHDVARVINSDPRVGDKLKLVFLPNYSVTLAESIIPAADLSEQISTAGTEASGTGNMKFGMNGAVTIGTWDGANIEMAEAMGVENMFVFGLRADAVAKIKQLGYDPRLYVEENRQLKRVIDAISAGVFSNGDTERYRALVDSLLHRDVYLLMADFADYVATQAKVDALFADRAAWAERALRNIAGMGPFSSDRTIAEYVDRVWSVKSLN</sequence>
<organism evidence="1 2">
    <name type="scientific">Roseateles hydrophilus</name>
    <dbReference type="NCBI Taxonomy" id="2975054"/>
    <lineage>
        <taxon>Bacteria</taxon>
        <taxon>Pseudomonadati</taxon>
        <taxon>Pseudomonadota</taxon>
        <taxon>Betaproteobacteria</taxon>
        <taxon>Burkholderiales</taxon>
        <taxon>Sphaerotilaceae</taxon>
        <taxon>Roseateles</taxon>
    </lineage>
</organism>
<dbReference type="EMBL" id="JAPPUY010000001">
    <property type="protein sequence ID" value="MCY4744185.1"/>
    <property type="molecule type" value="Genomic_DNA"/>
</dbReference>
<keyword evidence="2" id="KW-1185">Reference proteome</keyword>
<name>A0ACC6C795_9BURK</name>
<comment type="caution">
    <text evidence="1">The sequence shown here is derived from an EMBL/GenBank/DDBJ whole genome shotgun (WGS) entry which is preliminary data.</text>
</comment>
<gene>
    <name evidence="1" type="ORF">NYO99_04300</name>
</gene>
<proteinExistence type="predicted"/>
<evidence type="ECO:0000313" key="1">
    <source>
        <dbReference type="EMBL" id="MCY4744185.1"/>
    </source>
</evidence>
<evidence type="ECO:0000313" key="2">
    <source>
        <dbReference type="Proteomes" id="UP001076464"/>
    </source>
</evidence>
<dbReference type="Proteomes" id="UP001076464">
    <property type="component" value="Unassembled WGS sequence"/>
</dbReference>
<reference evidence="1" key="1">
    <citation type="submission" date="2022-08" db="EMBL/GenBank/DDBJ databases">
        <title>Genome sequencing of Pelomonas sp. UHG3.</title>
        <authorList>
            <person name="So Y."/>
        </authorList>
    </citation>
    <scope>NUCLEOTIDE SEQUENCE</scope>
    <source>
        <strain evidence="1">UHG3</strain>
    </source>
</reference>